<name>A0A813G110_POLGL</name>
<accession>A0A813G110</accession>
<organism evidence="1 2">
    <name type="scientific">Polarella glacialis</name>
    <name type="common">Dinoflagellate</name>
    <dbReference type="NCBI Taxonomy" id="89957"/>
    <lineage>
        <taxon>Eukaryota</taxon>
        <taxon>Sar</taxon>
        <taxon>Alveolata</taxon>
        <taxon>Dinophyceae</taxon>
        <taxon>Suessiales</taxon>
        <taxon>Suessiaceae</taxon>
        <taxon>Polarella</taxon>
    </lineage>
</organism>
<comment type="caution">
    <text evidence="1">The sequence shown here is derived from an EMBL/GenBank/DDBJ whole genome shotgun (WGS) entry which is preliminary data.</text>
</comment>
<dbReference type="EMBL" id="CAJNNV010027481">
    <property type="protein sequence ID" value="CAE8620507.1"/>
    <property type="molecule type" value="Genomic_DNA"/>
</dbReference>
<reference evidence="1" key="1">
    <citation type="submission" date="2021-02" db="EMBL/GenBank/DDBJ databases">
        <authorList>
            <person name="Dougan E. K."/>
            <person name="Rhodes N."/>
            <person name="Thang M."/>
            <person name="Chan C."/>
        </authorList>
    </citation>
    <scope>NUCLEOTIDE SEQUENCE</scope>
</reference>
<protein>
    <submittedName>
        <fullName evidence="1">Uncharacterized protein</fullName>
    </submittedName>
</protein>
<sequence>MDIRQAFSHGLDTVTEERVVSGMTPVPLSFTFRYQSEQRRVFFHTRNFDEFIDNFLRLKTRRRETRHHLLEERRQEAAESWSKKRRWLKELIWSLQQKALLSRWGVKELPPGIMVATLVDQDDCLCAVLQLLDGTPRSGPFRRTLAQAKRDLVELRELQRTCGDQAACDEVAKRDLDAMTVFFMQHPSSA</sequence>
<dbReference type="OrthoDB" id="434024at2759"/>
<dbReference type="Proteomes" id="UP000654075">
    <property type="component" value="Unassembled WGS sequence"/>
</dbReference>
<gene>
    <name evidence="1" type="ORF">PGLA1383_LOCUS38064</name>
</gene>
<keyword evidence="2" id="KW-1185">Reference proteome</keyword>
<evidence type="ECO:0000313" key="2">
    <source>
        <dbReference type="Proteomes" id="UP000654075"/>
    </source>
</evidence>
<evidence type="ECO:0000313" key="1">
    <source>
        <dbReference type="EMBL" id="CAE8620507.1"/>
    </source>
</evidence>
<dbReference type="AlphaFoldDB" id="A0A813G110"/>
<proteinExistence type="predicted"/>